<keyword evidence="2" id="KW-1185">Reference proteome</keyword>
<protein>
    <submittedName>
        <fullName evidence="1">Uncharacterized protein</fullName>
    </submittedName>
</protein>
<evidence type="ECO:0000313" key="2">
    <source>
        <dbReference type="Proteomes" id="UP000603708"/>
    </source>
</evidence>
<sequence length="74" mass="8210">MDTAKLELAVQRQRDAQVALEAAGADVRAEIAVLLESAGEREVQAQVEQITGWTPRQLRQLMKAARRQAKARRG</sequence>
<gene>
    <name evidence="1" type="ORF">GCM10018793_13060</name>
</gene>
<reference evidence="1" key="1">
    <citation type="journal article" date="2014" name="Int. J. Syst. Evol. Microbiol.">
        <title>Complete genome sequence of Corynebacterium casei LMG S-19264T (=DSM 44701T), isolated from a smear-ripened cheese.</title>
        <authorList>
            <consortium name="US DOE Joint Genome Institute (JGI-PGF)"/>
            <person name="Walter F."/>
            <person name="Albersmeier A."/>
            <person name="Kalinowski J."/>
            <person name="Ruckert C."/>
        </authorList>
    </citation>
    <scope>NUCLEOTIDE SEQUENCE</scope>
    <source>
        <strain evidence="1">JCM 5069</strain>
    </source>
</reference>
<comment type="caution">
    <text evidence="1">The sequence shown here is derived from an EMBL/GenBank/DDBJ whole genome shotgun (WGS) entry which is preliminary data.</text>
</comment>
<dbReference type="EMBL" id="BNCD01000003">
    <property type="protein sequence ID" value="GHH73759.1"/>
    <property type="molecule type" value="Genomic_DNA"/>
</dbReference>
<name>A0A919FXL2_9ACTN</name>
<dbReference type="RefSeq" id="WP_189929943.1">
    <property type="nucleotide sequence ID" value="NZ_BNCD01000003.1"/>
</dbReference>
<proteinExistence type="predicted"/>
<reference evidence="1" key="2">
    <citation type="submission" date="2020-09" db="EMBL/GenBank/DDBJ databases">
        <authorList>
            <person name="Sun Q."/>
            <person name="Ohkuma M."/>
        </authorList>
    </citation>
    <scope>NUCLEOTIDE SEQUENCE</scope>
    <source>
        <strain evidence="1">JCM 5069</strain>
    </source>
</reference>
<dbReference type="Proteomes" id="UP000603708">
    <property type="component" value="Unassembled WGS sequence"/>
</dbReference>
<dbReference type="AlphaFoldDB" id="A0A919FXL2"/>
<organism evidence="1 2">
    <name type="scientific">Streptomyces sulfonofaciens</name>
    <dbReference type="NCBI Taxonomy" id="68272"/>
    <lineage>
        <taxon>Bacteria</taxon>
        <taxon>Bacillati</taxon>
        <taxon>Actinomycetota</taxon>
        <taxon>Actinomycetes</taxon>
        <taxon>Kitasatosporales</taxon>
        <taxon>Streptomycetaceae</taxon>
        <taxon>Streptomyces</taxon>
    </lineage>
</organism>
<accession>A0A919FXL2</accession>
<evidence type="ECO:0000313" key="1">
    <source>
        <dbReference type="EMBL" id="GHH73759.1"/>
    </source>
</evidence>